<accession>A0A438GVB0</accession>
<reference evidence="2 3" key="1">
    <citation type="journal article" date="2018" name="PLoS Genet.">
        <title>Population sequencing reveals clonal diversity and ancestral inbreeding in the grapevine cultivar Chardonnay.</title>
        <authorList>
            <person name="Roach M.J."/>
            <person name="Johnson D.L."/>
            <person name="Bohlmann J."/>
            <person name="van Vuuren H.J."/>
            <person name="Jones S.J."/>
            <person name="Pretorius I.S."/>
            <person name="Schmidt S.A."/>
            <person name="Borneman A.R."/>
        </authorList>
    </citation>
    <scope>NUCLEOTIDE SEQUENCE [LARGE SCALE GENOMIC DNA]</scope>
    <source>
        <strain evidence="3">cv. Chardonnay</strain>
        <tissue evidence="2">Leaf</tissue>
    </source>
</reference>
<organism evidence="2 3">
    <name type="scientific">Vitis vinifera</name>
    <name type="common">Grape</name>
    <dbReference type="NCBI Taxonomy" id="29760"/>
    <lineage>
        <taxon>Eukaryota</taxon>
        <taxon>Viridiplantae</taxon>
        <taxon>Streptophyta</taxon>
        <taxon>Embryophyta</taxon>
        <taxon>Tracheophyta</taxon>
        <taxon>Spermatophyta</taxon>
        <taxon>Magnoliopsida</taxon>
        <taxon>eudicotyledons</taxon>
        <taxon>Gunneridae</taxon>
        <taxon>Pentapetalae</taxon>
        <taxon>rosids</taxon>
        <taxon>Vitales</taxon>
        <taxon>Vitaceae</taxon>
        <taxon>Viteae</taxon>
        <taxon>Vitis</taxon>
    </lineage>
</organism>
<protein>
    <submittedName>
        <fullName evidence="2">Uncharacterized protein</fullName>
    </submittedName>
</protein>
<evidence type="ECO:0000256" key="1">
    <source>
        <dbReference type="SAM" id="Phobius"/>
    </source>
</evidence>
<dbReference type="EMBL" id="QGNW01000334">
    <property type="protein sequence ID" value="RVW76142.1"/>
    <property type="molecule type" value="Genomic_DNA"/>
</dbReference>
<comment type="caution">
    <text evidence="2">The sequence shown here is derived from an EMBL/GenBank/DDBJ whole genome shotgun (WGS) entry which is preliminary data.</text>
</comment>
<evidence type="ECO:0000313" key="2">
    <source>
        <dbReference type="EMBL" id="RVW76142.1"/>
    </source>
</evidence>
<evidence type="ECO:0000313" key="3">
    <source>
        <dbReference type="Proteomes" id="UP000288805"/>
    </source>
</evidence>
<keyword evidence="1" id="KW-1133">Transmembrane helix</keyword>
<dbReference type="Proteomes" id="UP000288805">
    <property type="component" value="Unassembled WGS sequence"/>
</dbReference>
<keyword evidence="1" id="KW-0472">Membrane</keyword>
<feature type="transmembrane region" description="Helical" evidence="1">
    <location>
        <begin position="18"/>
        <end position="35"/>
    </location>
</feature>
<keyword evidence="1" id="KW-0812">Transmembrane</keyword>
<gene>
    <name evidence="2" type="ORF">CK203_044246</name>
</gene>
<sequence length="101" mass="11562">MSGLKSADFCHDEQSLRLLGYANLFCIITSIYFMLNFPGWKLWNEDSMEAFIDGSRSEECFQEGILRCIQVRLLRVQELAKVQSSPAFSEPTNRYTNVQAG</sequence>
<name>A0A438GVB0_VITVI</name>
<dbReference type="AlphaFoldDB" id="A0A438GVB0"/>
<proteinExistence type="predicted"/>